<reference evidence="1 2" key="1">
    <citation type="submission" date="2020-08" db="EMBL/GenBank/DDBJ databases">
        <title>Bridging the membrane lipid divide: bacteria of the FCB group superphylum have the potential to synthesize archaeal ether lipids.</title>
        <authorList>
            <person name="Villanueva L."/>
            <person name="Von Meijenfeldt F.A.B."/>
            <person name="Westbye A.B."/>
            <person name="Yadav S."/>
            <person name="Hopmans E.C."/>
            <person name="Dutilh B.E."/>
            <person name="Sinninghe Damste J.S."/>
        </authorList>
    </citation>
    <scope>NUCLEOTIDE SEQUENCE [LARGE SCALE GENOMIC DNA]</scope>
    <source>
        <strain evidence="1">NIOZ-UU36</strain>
    </source>
</reference>
<accession>A0A8J6NFX3</accession>
<dbReference type="Proteomes" id="UP000614469">
    <property type="component" value="Unassembled WGS sequence"/>
</dbReference>
<gene>
    <name evidence="1" type="ORF">H8E29_05825</name>
</gene>
<dbReference type="NCBIfam" id="TIGR03843">
    <property type="entry name" value="SCO1664 family protein"/>
    <property type="match status" value="1"/>
</dbReference>
<dbReference type="AlphaFoldDB" id="A0A8J6NFX3"/>
<evidence type="ECO:0000313" key="1">
    <source>
        <dbReference type="EMBL" id="MBC8334763.1"/>
    </source>
</evidence>
<protein>
    <submittedName>
        <fullName evidence="1">SCO1664 family protein</fullName>
    </submittedName>
</protein>
<sequence>MPAELQTILEEGELELEGQFMHGSNYTFLVKLRHAKGEFKAVYKPSQGEQRLWDFPDNTLAQREVATYLISEALGWGFVPLTVLRDEAPYGPGSLQRFVPYDPNYHYFNFSDEDKALLRPVVLFDLLINNADRKGSHILFEEDSHAIWLIDHGVCLHQEDKLRTVVWDFAGEEIPSDLLDDLDRLHGELARDLGLPANLKPYLSPEEIAALNARAERILSERIFPLSPEDRRAFPYPPL</sequence>
<dbReference type="InterPro" id="IPR022292">
    <property type="entry name" value="CHP03843"/>
</dbReference>
<organism evidence="1 2">
    <name type="scientific">Candidatus Desulfolinea nitratireducens</name>
    <dbReference type="NCBI Taxonomy" id="2841698"/>
    <lineage>
        <taxon>Bacteria</taxon>
        <taxon>Bacillati</taxon>
        <taxon>Chloroflexota</taxon>
        <taxon>Anaerolineae</taxon>
        <taxon>Anaerolineales</taxon>
        <taxon>Anaerolineales incertae sedis</taxon>
        <taxon>Candidatus Desulfolinea</taxon>
    </lineage>
</organism>
<comment type="caution">
    <text evidence="1">The sequence shown here is derived from an EMBL/GenBank/DDBJ whole genome shotgun (WGS) entry which is preliminary data.</text>
</comment>
<name>A0A8J6NFX3_9CHLR</name>
<dbReference type="EMBL" id="JACNJN010000078">
    <property type="protein sequence ID" value="MBC8334763.1"/>
    <property type="molecule type" value="Genomic_DNA"/>
</dbReference>
<evidence type="ECO:0000313" key="2">
    <source>
        <dbReference type="Proteomes" id="UP000614469"/>
    </source>
</evidence>
<proteinExistence type="predicted"/>